<accession>A0AAW5T087</accession>
<proteinExistence type="predicted"/>
<dbReference type="Proteomes" id="UP001141659">
    <property type="component" value="Unassembled WGS sequence"/>
</dbReference>
<dbReference type="Gene3D" id="3.40.50.10380">
    <property type="entry name" value="Malic enzyme, N-terminal domain"/>
    <property type="match status" value="1"/>
</dbReference>
<feature type="domain" description="Malic enzyme N-terminal" evidence="6">
    <location>
        <begin position="34"/>
        <end position="167"/>
    </location>
</feature>
<reference evidence="7" key="2">
    <citation type="journal article" date="2022" name="BMC Genomics">
        <title>Comparative genome analysis of mycobacteria focusing on tRNA and non-coding RNA.</title>
        <authorList>
            <person name="Behra P.R.K."/>
            <person name="Pettersson B.M.F."/>
            <person name="Ramesh M."/>
            <person name="Das S."/>
            <person name="Dasgupta S."/>
            <person name="Kirsebom L.A."/>
        </authorList>
    </citation>
    <scope>NUCLEOTIDE SEQUENCE</scope>
    <source>
        <strain evidence="7">DSM 44242</strain>
    </source>
</reference>
<dbReference type="SUPFAM" id="SSF51735">
    <property type="entry name" value="NAD(P)-binding Rossmann-fold domains"/>
    <property type="match status" value="1"/>
</dbReference>
<organism evidence="7 9">
    <name type="scientific">Mycolicibacterium porcinum</name>
    <dbReference type="NCBI Taxonomy" id="39693"/>
    <lineage>
        <taxon>Bacteria</taxon>
        <taxon>Bacillati</taxon>
        <taxon>Actinomycetota</taxon>
        <taxon>Actinomycetes</taxon>
        <taxon>Mycobacteriales</taxon>
        <taxon>Mycobacteriaceae</taxon>
        <taxon>Mycolicibacterium</taxon>
    </lineage>
</organism>
<dbReference type="Pfam" id="PF00390">
    <property type="entry name" value="malic"/>
    <property type="match status" value="1"/>
</dbReference>
<dbReference type="InterPro" id="IPR012302">
    <property type="entry name" value="Malic_NAD-bd"/>
</dbReference>
<dbReference type="Proteomes" id="UP001558474">
    <property type="component" value="Unassembled WGS sequence"/>
</dbReference>
<dbReference type="InterPro" id="IPR045213">
    <property type="entry name" value="Malic_NAD-bd_bact_type"/>
</dbReference>
<evidence type="ECO:0000259" key="5">
    <source>
        <dbReference type="SMART" id="SM00919"/>
    </source>
</evidence>
<dbReference type="PROSITE" id="PS00331">
    <property type="entry name" value="MALIC_ENZYMES"/>
    <property type="match status" value="1"/>
</dbReference>
<dbReference type="Pfam" id="PF03949">
    <property type="entry name" value="Malic_M"/>
    <property type="match status" value="1"/>
</dbReference>
<evidence type="ECO:0000313" key="9">
    <source>
        <dbReference type="Proteomes" id="UP001141659"/>
    </source>
</evidence>
<dbReference type="PANTHER" id="PTHR43237">
    <property type="entry name" value="NADP-DEPENDENT MALIC ENZYME"/>
    <property type="match status" value="1"/>
</dbReference>
<dbReference type="CDD" id="cd05311">
    <property type="entry name" value="NAD_bind_2_malic_enz"/>
    <property type="match status" value="1"/>
</dbReference>
<dbReference type="SMART" id="SM00919">
    <property type="entry name" value="Malic_M"/>
    <property type="match status" value="1"/>
</dbReference>
<dbReference type="SMART" id="SM01274">
    <property type="entry name" value="malic"/>
    <property type="match status" value="1"/>
</dbReference>
<dbReference type="EMBL" id="JBDLOU010000064">
    <property type="protein sequence ID" value="MEX3741337.1"/>
    <property type="molecule type" value="Genomic_DNA"/>
</dbReference>
<comment type="cofactor">
    <cofactor evidence="1">
        <name>Mn(2+)</name>
        <dbReference type="ChEBI" id="CHEBI:29035"/>
    </cofactor>
</comment>
<evidence type="ECO:0000256" key="4">
    <source>
        <dbReference type="ARBA" id="ARBA00023002"/>
    </source>
</evidence>
<dbReference type="InterPro" id="IPR012301">
    <property type="entry name" value="Malic_N_dom"/>
</dbReference>
<dbReference type="RefSeq" id="WP_036448279.1">
    <property type="nucleotide sequence ID" value="NZ_JACKVC010000012.1"/>
</dbReference>
<gene>
    <name evidence="8" type="ORF">ABFW12_24220</name>
    <name evidence="7" type="ORF">H5P34_10720</name>
</gene>
<dbReference type="PANTHER" id="PTHR43237:SF4">
    <property type="entry name" value="NADP-DEPENDENT MALIC ENZYME"/>
    <property type="match status" value="1"/>
</dbReference>
<dbReference type="InterPro" id="IPR037062">
    <property type="entry name" value="Malic_N_dom_sf"/>
</dbReference>
<dbReference type="GO" id="GO:0046872">
    <property type="term" value="F:metal ion binding"/>
    <property type="evidence" value="ECO:0007669"/>
    <property type="project" value="UniProtKB-KW"/>
</dbReference>
<sequence>MSESTVASSSERPPAERTPQVVIEDAEIFDAHEGGKLSVELKEPLDTQRALSIAYTPGVAQVSRAIATDHTLAAKYTWANRLVAVVSDGTAVLGLGDIGPAASLPVMEGKSALFKSFGGLNSIPIVLDTKDPDEIVETLIRLRPTFGAVNLEDISAPRCFEIERRVIEALDCPVMHDDQHGTAIVVLAALLGATKALERDIHSLRVVISGAGAAGVACANILLNKGITDVVVLDSQGIVHSGRDNLNAFKAELAGRTNPRKLTGGVAEALEGADVFLGVSAGVVPEELIATMAPNSIVFALSNPDPEIHPDAARKYAAVVATGRSDFPNQINNVLAFPGVFRGALDAGARRITEKMKVAAAEAIFSVVGDDLAVDHIVPSALDPRVGPAVAAAVAAAVDPAES</sequence>
<dbReference type="InterPro" id="IPR046346">
    <property type="entry name" value="Aminoacid_DH-like_N_sf"/>
</dbReference>
<evidence type="ECO:0000259" key="6">
    <source>
        <dbReference type="SMART" id="SM01274"/>
    </source>
</evidence>
<dbReference type="GO" id="GO:0004470">
    <property type="term" value="F:malic enzyme activity"/>
    <property type="evidence" value="ECO:0007669"/>
    <property type="project" value="InterPro"/>
</dbReference>
<evidence type="ECO:0000256" key="1">
    <source>
        <dbReference type="ARBA" id="ARBA00001936"/>
    </source>
</evidence>
<reference evidence="7" key="1">
    <citation type="submission" date="2020-07" db="EMBL/GenBank/DDBJ databases">
        <authorList>
            <person name="Pettersson B.M.F."/>
            <person name="Behra P.R.K."/>
            <person name="Ramesh M."/>
            <person name="Das S."/>
            <person name="Dasgupta S."/>
            <person name="Kirsebom L.A."/>
        </authorList>
    </citation>
    <scope>NUCLEOTIDE SEQUENCE</scope>
    <source>
        <strain evidence="7">DSM 44242</strain>
    </source>
</reference>
<dbReference type="EMBL" id="JACKVC010000012">
    <property type="protein sequence ID" value="MCV7388516.1"/>
    <property type="molecule type" value="Genomic_DNA"/>
</dbReference>
<dbReference type="Gene3D" id="3.40.50.720">
    <property type="entry name" value="NAD(P)-binding Rossmann-like Domain"/>
    <property type="match status" value="1"/>
</dbReference>
<comment type="cofactor">
    <cofactor evidence="2">
        <name>Mg(2+)</name>
        <dbReference type="ChEBI" id="CHEBI:18420"/>
    </cofactor>
</comment>
<evidence type="ECO:0000313" key="7">
    <source>
        <dbReference type="EMBL" id="MCV7388516.1"/>
    </source>
</evidence>
<dbReference type="GO" id="GO:0051287">
    <property type="term" value="F:NAD binding"/>
    <property type="evidence" value="ECO:0007669"/>
    <property type="project" value="InterPro"/>
</dbReference>
<keyword evidence="3" id="KW-0479">Metal-binding</keyword>
<reference evidence="8 10" key="3">
    <citation type="submission" date="2024-04" db="EMBL/GenBank/DDBJ databases">
        <title>Genomic Markers of Mycobacteria.</title>
        <authorList>
            <person name="Soliman M.S."/>
            <person name="Elkholy A."/>
            <person name="Soliman N.S."/>
            <person name="Abbas A."/>
            <person name="Khayrat S."/>
            <person name="Shawky S."/>
        </authorList>
    </citation>
    <scope>NUCLEOTIDE SEQUENCE [LARGE SCALE GENOMIC DNA]</scope>
    <source>
        <strain evidence="8 10">Egy-CU-AM5</strain>
    </source>
</reference>
<dbReference type="AlphaFoldDB" id="A0AAW5T087"/>
<dbReference type="GO" id="GO:0016616">
    <property type="term" value="F:oxidoreductase activity, acting on the CH-OH group of donors, NAD or NADP as acceptor"/>
    <property type="evidence" value="ECO:0007669"/>
    <property type="project" value="InterPro"/>
</dbReference>
<protein>
    <submittedName>
        <fullName evidence="7">NADP-dependent malic enzyme</fullName>
    </submittedName>
</protein>
<comment type="caution">
    <text evidence="7">The sequence shown here is derived from an EMBL/GenBank/DDBJ whole genome shotgun (WGS) entry which is preliminary data.</text>
</comment>
<dbReference type="InterPro" id="IPR036291">
    <property type="entry name" value="NAD(P)-bd_dom_sf"/>
</dbReference>
<evidence type="ECO:0000313" key="8">
    <source>
        <dbReference type="EMBL" id="MEX3741337.1"/>
    </source>
</evidence>
<evidence type="ECO:0000313" key="10">
    <source>
        <dbReference type="Proteomes" id="UP001558474"/>
    </source>
</evidence>
<dbReference type="InterPro" id="IPR051674">
    <property type="entry name" value="Malate_Decarboxylase"/>
</dbReference>
<name>A0AAW5T087_9MYCO</name>
<keyword evidence="4" id="KW-0560">Oxidoreductase</keyword>
<evidence type="ECO:0000256" key="3">
    <source>
        <dbReference type="ARBA" id="ARBA00022723"/>
    </source>
</evidence>
<feature type="domain" description="Malic enzyme NAD-binding" evidence="5">
    <location>
        <begin position="179"/>
        <end position="399"/>
    </location>
</feature>
<dbReference type="SUPFAM" id="SSF53223">
    <property type="entry name" value="Aminoacid dehydrogenase-like, N-terminal domain"/>
    <property type="match status" value="1"/>
</dbReference>
<dbReference type="InterPro" id="IPR015884">
    <property type="entry name" value="Malic_enzyme_CS"/>
</dbReference>
<keyword evidence="10" id="KW-1185">Reference proteome</keyword>
<evidence type="ECO:0000256" key="2">
    <source>
        <dbReference type="ARBA" id="ARBA00001946"/>
    </source>
</evidence>